<organism evidence="1 2">
    <name type="scientific">Colocasia esculenta</name>
    <name type="common">Wild taro</name>
    <name type="synonym">Arum esculentum</name>
    <dbReference type="NCBI Taxonomy" id="4460"/>
    <lineage>
        <taxon>Eukaryota</taxon>
        <taxon>Viridiplantae</taxon>
        <taxon>Streptophyta</taxon>
        <taxon>Embryophyta</taxon>
        <taxon>Tracheophyta</taxon>
        <taxon>Spermatophyta</taxon>
        <taxon>Magnoliopsida</taxon>
        <taxon>Liliopsida</taxon>
        <taxon>Araceae</taxon>
        <taxon>Aroideae</taxon>
        <taxon>Colocasieae</taxon>
        <taxon>Colocasia</taxon>
    </lineage>
</organism>
<dbReference type="EMBL" id="NMUH01018519">
    <property type="protein sequence ID" value="MQM23901.1"/>
    <property type="molecule type" value="Genomic_DNA"/>
</dbReference>
<accession>A0A843XY38</accession>
<sequence length="242" mass="25793">EESFPLWRSGGSGLVERRRFVRSGGASLWERGGGGKLIMKAPLWVVVWGTLGCGILVVGLPDGVATAECVVTPEEASPQAGFPFGPSGEECGRLARSSPSHSLVVRWFRSHVWRSSVGPQLSRAAVVCGCVLGCDSLDSLYRGGCRQESAVGELEEWTICPSLHGGCSLAVFSSVGLAPNYCFGNPFLGAVVVAPLLLHVFDSAGSAGVAFGLTRVVVEAFLCFRYFVVLCSRCFSLYYFIE</sequence>
<feature type="non-terminal residue" evidence="1">
    <location>
        <position position="1"/>
    </location>
</feature>
<dbReference type="Proteomes" id="UP000652761">
    <property type="component" value="Unassembled WGS sequence"/>
</dbReference>
<evidence type="ECO:0000313" key="2">
    <source>
        <dbReference type="Proteomes" id="UP000652761"/>
    </source>
</evidence>
<protein>
    <submittedName>
        <fullName evidence="1">Uncharacterized protein</fullName>
    </submittedName>
</protein>
<comment type="caution">
    <text evidence="1">The sequence shown here is derived from an EMBL/GenBank/DDBJ whole genome shotgun (WGS) entry which is preliminary data.</text>
</comment>
<keyword evidence="2" id="KW-1185">Reference proteome</keyword>
<reference evidence="1" key="1">
    <citation type="submission" date="2017-07" db="EMBL/GenBank/DDBJ databases">
        <title>Taro Niue Genome Assembly and Annotation.</title>
        <authorList>
            <person name="Atibalentja N."/>
            <person name="Keating K."/>
            <person name="Fields C.J."/>
        </authorList>
    </citation>
    <scope>NUCLEOTIDE SEQUENCE</scope>
    <source>
        <strain evidence="1">Niue_2</strain>
        <tissue evidence="1">Leaf</tissue>
    </source>
</reference>
<proteinExistence type="predicted"/>
<evidence type="ECO:0000313" key="1">
    <source>
        <dbReference type="EMBL" id="MQM23901.1"/>
    </source>
</evidence>
<gene>
    <name evidence="1" type="ORF">Taro_056971</name>
</gene>
<dbReference type="AlphaFoldDB" id="A0A843XY38"/>
<name>A0A843XY38_COLES</name>